<dbReference type="EMBL" id="BSVB01000001">
    <property type="protein sequence ID" value="GMA95838.1"/>
    <property type="molecule type" value="Genomic_DNA"/>
</dbReference>
<dbReference type="Pfam" id="PF06293">
    <property type="entry name" value="Kdo"/>
    <property type="match status" value="1"/>
</dbReference>
<comment type="caution">
    <text evidence="4">The sequence shown here is derived from an EMBL/GenBank/DDBJ whole genome shotgun (WGS) entry which is preliminary data.</text>
</comment>
<evidence type="ECO:0000256" key="1">
    <source>
        <dbReference type="SAM" id="MobiDB-lite"/>
    </source>
</evidence>
<sequence>MVSALNITSTVADPTPLLDLPWDLPLELWPDDVIAALPKGISRHLVRFVNLGGTVIAVKETTEDLARHEYDLLRTLERLELPCVEPVAVITNRATADGEVLEPALVTRHLRFSLPYRALFSQTLRPETAVRFVDALAVLLAKLHIAGFFWGDVSLSNTLFRRDAGSFAAYLVDAETGVLHEAGLSEGQREHDLEIARVNIAGELFDLESGGRLDDAIDPIRVADGIVTAYRSLWTELTASESFPESERWRIARRVERLNDLGFDVDEISVRRDADGSRVRIQPKVVDAGHHSRRLLRLTGLDAGENQARRLLNDLDAYRTSGDRVGRDEEVVAHEWLVRVFEPITRAIPKDLRGKLEPAELFHQLLEHRWYRSQEEDRNVPLAEALTSYIDTVLRHRRDEATVYGPRRARSPSPPRSSTSRARTGATASDPRMTDFDHSPAHEAHKVVTRGHRRPLAALGRASARHPVVVLVVWGIVLGAAGAFALGGAGDRRCSSGSATASRGCRARRSRVRIC</sequence>
<name>A0ABQ6K8G7_9MICO</name>
<protein>
    <recommendedName>
        <fullName evidence="3">DUF4032 domain-containing protein</fullName>
    </recommendedName>
</protein>
<gene>
    <name evidence="4" type="ORF">GCM10025881_26620</name>
</gene>
<feature type="domain" description="DUF4032" evidence="3">
    <location>
        <begin position="232"/>
        <end position="394"/>
    </location>
</feature>
<organism evidence="4 5">
    <name type="scientific">Pseudolysinimonas kribbensis</name>
    <dbReference type="NCBI Taxonomy" id="433641"/>
    <lineage>
        <taxon>Bacteria</taxon>
        <taxon>Bacillati</taxon>
        <taxon>Actinomycetota</taxon>
        <taxon>Actinomycetes</taxon>
        <taxon>Micrococcales</taxon>
        <taxon>Microbacteriaceae</taxon>
        <taxon>Pseudolysinimonas</taxon>
    </lineage>
</organism>
<accession>A0ABQ6K8G7</accession>
<dbReference type="SUPFAM" id="SSF56112">
    <property type="entry name" value="Protein kinase-like (PK-like)"/>
    <property type="match status" value="1"/>
</dbReference>
<proteinExistence type="predicted"/>
<dbReference type="InterPro" id="IPR025111">
    <property type="entry name" value="DUF4032"/>
</dbReference>
<dbReference type="Pfam" id="PF13224">
    <property type="entry name" value="DUF4032"/>
    <property type="match status" value="1"/>
</dbReference>
<dbReference type="InterPro" id="IPR011009">
    <property type="entry name" value="Kinase-like_dom_sf"/>
</dbReference>
<keyword evidence="2" id="KW-0472">Membrane</keyword>
<feature type="compositionally biased region" description="Low complexity" evidence="1">
    <location>
        <begin position="416"/>
        <end position="429"/>
    </location>
</feature>
<feature type="compositionally biased region" description="Basic and acidic residues" evidence="1">
    <location>
        <begin position="432"/>
        <end position="446"/>
    </location>
</feature>
<feature type="region of interest" description="Disordered" evidence="1">
    <location>
        <begin position="401"/>
        <end position="449"/>
    </location>
</feature>
<evidence type="ECO:0000313" key="4">
    <source>
        <dbReference type="EMBL" id="GMA95838.1"/>
    </source>
</evidence>
<reference evidence="5" key="1">
    <citation type="journal article" date="2019" name="Int. J. Syst. Evol. Microbiol.">
        <title>The Global Catalogue of Microorganisms (GCM) 10K type strain sequencing project: providing services to taxonomists for standard genome sequencing and annotation.</title>
        <authorList>
            <consortium name="The Broad Institute Genomics Platform"/>
            <consortium name="The Broad Institute Genome Sequencing Center for Infectious Disease"/>
            <person name="Wu L."/>
            <person name="Ma J."/>
        </authorList>
    </citation>
    <scope>NUCLEOTIDE SEQUENCE [LARGE SCALE GENOMIC DNA]</scope>
    <source>
        <strain evidence="5">NBRC 108894</strain>
    </source>
</reference>
<evidence type="ECO:0000259" key="3">
    <source>
        <dbReference type="Pfam" id="PF13224"/>
    </source>
</evidence>
<keyword evidence="5" id="KW-1185">Reference proteome</keyword>
<dbReference type="Proteomes" id="UP001157034">
    <property type="component" value="Unassembled WGS sequence"/>
</dbReference>
<feature type="transmembrane region" description="Helical" evidence="2">
    <location>
        <begin position="468"/>
        <end position="489"/>
    </location>
</feature>
<keyword evidence="2" id="KW-0812">Transmembrane</keyword>
<evidence type="ECO:0000256" key="2">
    <source>
        <dbReference type="SAM" id="Phobius"/>
    </source>
</evidence>
<keyword evidence="2" id="KW-1133">Transmembrane helix</keyword>
<evidence type="ECO:0000313" key="5">
    <source>
        <dbReference type="Proteomes" id="UP001157034"/>
    </source>
</evidence>